<dbReference type="Gene3D" id="2.120.10.30">
    <property type="entry name" value="TolB, C-terminal domain"/>
    <property type="match status" value="1"/>
</dbReference>
<dbReference type="EMBL" id="LNGD01000213">
    <property type="protein sequence ID" value="KYC46413.1"/>
    <property type="molecule type" value="Genomic_DNA"/>
</dbReference>
<comment type="caution">
    <text evidence="3">The sequence shown here is derived from an EMBL/GenBank/DDBJ whole genome shotgun (WGS) entry which is preliminary data.</text>
</comment>
<evidence type="ECO:0000256" key="2">
    <source>
        <dbReference type="SAM" id="Phobius"/>
    </source>
</evidence>
<sequence>MKKFIFLFILILINTSYVIPNSPNQEYTLLTDTDASYPPYWSNDSESIYFNYWNGDSLLLGEINLNNFKTIDIATGAFLSGINPINNNILCIQVDEANSTKLNILTKEGTFVKTLEIGTQDYFRPVLSPDGKYVYYAKIGSPYTMLIEKNVIFDIEKNQAAKEFKSNIIRNLDSWSVNNELLFISSSSSLLKREDKFPMNLYSLNLNNGTYKKITENHYVLWGAWSPDGEKIISSIYLTPNSKTDLAILDRNGNILKSFVHPNDRVAYQMPAWSPDGKKIAFIIAESVEGQDYPKYSLGMIELDPSLQSGPRPDKIPEIKLVTFNVYLYGGIAIGILLLVIAGFLFIRRKK</sequence>
<protein>
    <submittedName>
        <fullName evidence="3">Translocation protein TolB</fullName>
    </submittedName>
</protein>
<accession>A0A150IN70</accession>
<dbReference type="InterPro" id="IPR011659">
    <property type="entry name" value="WD40"/>
</dbReference>
<keyword evidence="2" id="KW-0812">Transmembrane</keyword>
<reference evidence="3 4" key="1">
    <citation type="journal article" date="2016" name="ISME J.">
        <title>Chasing the elusive Euryarchaeota class WSA2: genomes reveal a uniquely fastidious methyl-reducing methanogen.</title>
        <authorList>
            <person name="Nobu M.K."/>
            <person name="Narihiro T."/>
            <person name="Kuroda K."/>
            <person name="Mei R."/>
            <person name="Liu W.T."/>
        </authorList>
    </citation>
    <scope>NUCLEOTIDE SEQUENCE [LARGE SCALE GENOMIC DNA]</scope>
    <source>
        <strain evidence="3">U1lsi0528_Bin089</strain>
    </source>
</reference>
<evidence type="ECO:0000313" key="4">
    <source>
        <dbReference type="Proteomes" id="UP000075578"/>
    </source>
</evidence>
<keyword evidence="2" id="KW-1133">Transmembrane helix</keyword>
<dbReference type="InterPro" id="IPR011042">
    <property type="entry name" value="6-blade_b-propeller_TolB-like"/>
</dbReference>
<proteinExistence type="inferred from homology"/>
<dbReference type="Pfam" id="PF07676">
    <property type="entry name" value="PD40"/>
    <property type="match status" value="2"/>
</dbReference>
<gene>
    <name evidence="3" type="ORF">AMQ74_01840</name>
</gene>
<name>A0A150IN70_9EURY</name>
<dbReference type="AlphaFoldDB" id="A0A150IN70"/>
<dbReference type="Proteomes" id="UP000075578">
    <property type="component" value="Unassembled WGS sequence"/>
</dbReference>
<dbReference type="PANTHER" id="PTHR36842">
    <property type="entry name" value="PROTEIN TOLB HOMOLOG"/>
    <property type="match status" value="1"/>
</dbReference>
<feature type="transmembrane region" description="Helical" evidence="2">
    <location>
        <begin position="326"/>
        <end position="347"/>
    </location>
</feature>
<organism evidence="3 4">
    <name type="scientific">Candidatus Methanofastidiosum methylothiophilum</name>
    <dbReference type="NCBI Taxonomy" id="1705564"/>
    <lineage>
        <taxon>Archaea</taxon>
        <taxon>Methanobacteriati</taxon>
        <taxon>Methanobacteriota</taxon>
        <taxon>Stenosarchaea group</taxon>
        <taxon>Candidatus Methanofastidiosia</taxon>
        <taxon>Candidatus Methanofastidiosales</taxon>
        <taxon>Candidatus Methanofastidiosaceae</taxon>
        <taxon>Candidatus Methanofastidiosum</taxon>
    </lineage>
</organism>
<dbReference type="PANTHER" id="PTHR36842:SF1">
    <property type="entry name" value="PROTEIN TOLB"/>
    <property type="match status" value="1"/>
</dbReference>
<evidence type="ECO:0000313" key="3">
    <source>
        <dbReference type="EMBL" id="KYC46413.1"/>
    </source>
</evidence>
<dbReference type="SUPFAM" id="SSF82171">
    <property type="entry name" value="DPP6 N-terminal domain-like"/>
    <property type="match status" value="1"/>
</dbReference>
<evidence type="ECO:0000256" key="1">
    <source>
        <dbReference type="ARBA" id="ARBA00009820"/>
    </source>
</evidence>
<keyword evidence="2" id="KW-0472">Membrane</keyword>
<comment type="similarity">
    <text evidence="1">Belongs to the TolB family.</text>
</comment>